<feature type="short sequence motif" description="VHIID" evidence="5">
    <location>
        <begin position="201"/>
        <end position="205"/>
    </location>
</feature>
<dbReference type="EMBL" id="CM004388">
    <property type="protein sequence ID" value="OAY58862.1"/>
    <property type="molecule type" value="Genomic_DNA"/>
</dbReference>
<dbReference type="PROSITE" id="PS50985">
    <property type="entry name" value="GRAS"/>
    <property type="match status" value="1"/>
</dbReference>
<comment type="subcellular location">
    <subcellularLocation>
        <location evidence="1">Nucleus</location>
    </subcellularLocation>
</comment>
<dbReference type="GO" id="GO:0006355">
    <property type="term" value="P:regulation of DNA-templated transcription"/>
    <property type="evidence" value="ECO:0000318"/>
    <property type="project" value="GO_Central"/>
</dbReference>
<comment type="similarity">
    <text evidence="5">Belongs to the GRAS family.</text>
</comment>
<gene>
    <name evidence="6" type="ORF">MANES_02G212600</name>
</gene>
<dbReference type="GO" id="GO:0003700">
    <property type="term" value="F:DNA-binding transcription factor activity"/>
    <property type="evidence" value="ECO:0000318"/>
    <property type="project" value="GO_Central"/>
</dbReference>
<comment type="caution">
    <text evidence="5">Lacks conserved residue(s) required for the propagation of feature annotation.</text>
</comment>
<evidence type="ECO:0000256" key="1">
    <source>
        <dbReference type="ARBA" id="ARBA00004123"/>
    </source>
</evidence>
<dbReference type="GO" id="GO:0005634">
    <property type="term" value="C:nucleus"/>
    <property type="evidence" value="ECO:0000318"/>
    <property type="project" value="GO_Central"/>
</dbReference>
<evidence type="ECO:0000313" key="6">
    <source>
        <dbReference type="EMBL" id="OAY58862.1"/>
    </source>
</evidence>
<evidence type="ECO:0000256" key="5">
    <source>
        <dbReference type="PROSITE-ProRule" id="PRU01191"/>
    </source>
</evidence>
<dbReference type="InterPro" id="IPR005202">
    <property type="entry name" value="TF_GRAS"/>
</dbReference>
<sequence>MFPDLRPSLAASVDNLPSLETRKEQLMVDGVKDFGDDCMVSNTSLLPLREYYFLEDDVELQNLHMSPIASKHQAMDDVNSSNDTGPLIFPGDGMEVDECLSIVHLLKAYGEAMDIEMRELAEEITMRLKEKGYPTGSTLQRLAYYLVQALDKQVSFLREEAMINYEIAFSAFYQVFPYGRFAHFTANSVILEAIPEDAEMVHIVDFDIGKGVQWPPIIEALAIQGGQRVEVRFTSIKWEQEEEDPPLQSFEETQMLLHEHARHYGLRLKVEEKDLVSLDSEMKKTKKIGEGNYEWLAFNCMVGLPHMEERRNVRSVIEFLKLAKDSIRVKGGGGTITFGDGIGWGKGLQGWPGYGNIFEGQLGQFKTLLESMDNQLPHHLREAKIAIECLFLIPYVSSLIDMQMWKEIYRESRALSEVGLEPWSMRNDNVLEAKELVREGESSYWVRIEGVKQNQMVLGYRGTPLVKVSSWR</sequence>
<protein>
    <submittedName>
        <fullName evidence="6">Uncharacterized protein</fullName>
    </submittedName>
</protein>
<evidence type="ECO:0000256" key="3">
    <source>
        <dbReference type="ARBA" id="ARBA00023163"/>
    </source>
</evidence>
<accession>A0A2C9WG02</accession>
<dbReference type="OMA" id="YGDEAYS"/>
<organism evidence="6">
    <name type="scientific">Manihot esculenta</name>
    <name type="common">Cassava</name>
    <name type="synonym">Jatropha manihot</name>
    <dbReference type="NCBI Taxonomy" id="3983"/>
    <lineage>
        <taxon>Eukaryota</taxon>
        <taxon>Viridiplantae</taxon>
        <taxon>Streptophyta</taxon>
        <taxon>Embryophyta</taxon>
        <taxon>Tracheophyta</taxon>
        <taxon>Spermatophyta</taxon>
        <taxon>Magnoliopsida</taxon>
        <taxon>eudicotyledons</taxon>
        <taxon>Gunneridae</taxon>
        <taxon>Pentapetalae</taxon>
        <taxon>rosids</taxon>
        <taxon>fabids</taxon>
        <taxon>Malpighiales</taxon>
        <taxon>Euphorbiaceae</taxon>
        <taxon>Crotonoideae</taxon>
        <taxon>Manihoteae</taxon>
        <taxon>Manihot</taxon>
    </lineage>
</organism>
<keyword evidence="4" id="KW-0539">Nucleus</keyword>
<name>A0A2C9WG02_MANES</name>
<dbReference type="PANTHER" id="PTHR31636">
    <property type="entry name" value="OSJNBA0084A10.13 PROTEIN-RELATED"/>
    <property type="match status" value="1"/>
</dbReference>
<evidence type="ECO:0000256" key="2">
    <source>
        <dbReference type="ARBA" id="ARBA00023015"/>
    </source>
</evidence>
<reference evidence="6" key="1">
    <citation type="submission" date="2016-02" db="EMBL/GenBank/DDBJ databases">
        <title>WGS assembly of Manihot esculenta.</title>
        <authorList>
            <person name="Bredeson J.V."/>
            <person name="Prochnik S.E."/>
            <person name="Lyons J.B."/>
            <person name="Schmutz J."/>
            <person name="Grimwood J."/>
            <person name="Vrebalov J."/>
            <person name="Bart R.S."/>
            <person name="Amuge T."/>
            <person name="Ferguson M.E."/>
            <person name="Green R."/>
            <person name="Putnam N."/>
            <person name="Stites J."/>
            <person name="Rounsley S."/>
            <person name="Rokhsar D.S."/>
        </authorList>
    </citation>
    <scope>NUCLEOTIDE SEQUENCE [LARGE SCALE GENOMIC DNA]</scope>
    <source>
        <tissue evidence="6">Leaf</tissue>
    </source>
</reference>
<feature type="region of interest" description="SAW" evidence="5">
    <location>
        <begin position="394"/>
        <end position="472"/>
    </location>
</feature>
<dbReference type="SMR" id="A0A2C9WG02"/>
<keyword evidence="3" id="KW-0804">Transcription</keyword>
<dbReference type="AlphaFoldDB" id="A0A2C9WG02"/>
<dbReference type="GO" id="GO:0043565">
    <property type="term" value="F:sequence-specific DNA binding"/>
    <property type="evidence" value="ECO:0000318"/>
    <property type="project" value="GO_Central"/>
</dbReference>
<evidence type="ECO:0000256" key="4">
    <source>
        <dbReference type="ARBA" id="ARBA00023242"/>
    </source>
</evidence>
<keyword evidence="2" id="KW-0805">Transcription regulation</keyword>
<proteinExistence type="inferred from homology"/>
<dbReference type="Pfam" id="PF03514">
    <property type="entry name" value="GRAS"/>
    <property type="match status" value="1"/>
</dbReference>
<dbReference type="OrthoDB" id="1935022at2759"/>
<dbReference type="STRING" id="3983.A0A2C9WG02"/>